<dbReference type="GO" id="GO:0103016">
    <property type="term" value="F:tRNA-uridine 2-sulfurtransferase activity"/>
    <property type="evidence" value="ECO:0007669"/>
    <property type="project" value="UniProtKB-EC"/>
</dbReference>
<evidence type="ECO:0000256" key="11">
    <source>
        <dbReference type="HAMAP-Rule" id="MF_00144"/>
    </source>
</evidence>
<keyword evidence="8" id="KW-1015">Disulfide bond</keyword>
<evidence type="ECO:0000256" key="8">
    <source>
        <dbReference type="ARBA" id="ARBA00023157"/>
    </source>
</evidence>
<dbReference type="FunFam" id="2.30.30.280:FF:000001">
    <property type="entry name" value="tRNA-specific 2-thiouridylase MnmA"/>
    <property type="match status" value="1"/>
</dbReference>
<dbReference type="InterPro" id="IPR023382">
    <property type="entry name" value="MnmA-like_central_sf"/>
</dbReference>
<evidence type="ECO:0000259" key="13">
    <source>
        <dbReference type="Pfam" id="PF20259"/>
    </source>
</evidence>
<keyword evidence="4 11" id="KW-0819">tRNA processing</keyword>
<feature type="domain" description="tRNA-specific 2-thiouridylase MnmA-like C-terminal" evidence="12">
    <location>
        <begin position="265"/>
        <end position="338"/>
    </location>
</feature>
<feature type="binding site" evidence="11">
    <location>
        <begin position="7"/>
        <end position="14"/>
    </location>
    <ligand>
        <name>ATP</name>
        <dbReference type="ChEBI" id="CHEBI:30616"/>
    </ligand>
</feature>
<evidence type="ECO:0000256" key="10">
    <source>
        <dbReference type="ARBA" id="ARBA00056575"/>
    </source>
</evidence>
<dbReference type="SUPFAM" id="SSF52402">
    <property type="entry name" value="Adenine nucleotide alpha hydrolases-like"/>
    <property type="match status" value="1"/>
</dbReference>
<organism evidence="14 15">
    <name type="scientific">Ammonifex thiophilus</name>
    <dbReference type="NCBI Taxonomy" id="444093"/>
    <lineage>
        <taxon>Bacteria</taxon>
        <taxon>Bacillati</taxon>
        <taxon>Bacillota</taxon>
        <taxon>Clostridia</taxon>
        <taxon>Thermoanaerobacterales</taxon>
        <taxon>Thermoanaerobacteraceae</taxon>
        <taxon>Ammonifex</taxon>
    </lineage>
</organism>
<dbReference type="InterPro" id="IPR014729">
    <property type="entry name" value="Rossmann-like_a/b/a_fold"/>
</dbReference>
<feature type="binding site" evidence="11">
    <location>
        <position position="33"/>
    </location>
    <ligand>
        <name>ATP</name>
        <dbReference type="ChEBI" id="CHEBI:30616"/>
    </ligand>
</feature>
<comment type="caution">
    <text evidence="14">The sequence shown here is derived from an EMBL/GenBank/DDBJ whole genome shotgun (WGS) entry which is preliminary data.</text>
</comment>
<comment type="catalytic activity">
    <reaction evidence="9 11">
        <text>S-sulfanyl-L-cysteinyl-[protein] + uridine(34) in tRNA + AH2 + ATP = 2-thiouridine(34) in tRNA + L-cysteinyl-[protein] + A + AMP + diphosphate + H(+)</text>
        <dbReference type="Rhea" id="RHEA:47032"/>
        <dbReference type="Rhea" id="RHEA-COMP:10131"/>
        <dbReference type="Rhea" id="RHEA-COMP:11726"/>
        <dbReference type="Rhea" id="RHEA-COMP:11727"/>
        <dbReference type="Rhea" id="RHEA-COMP:11728"/>
        <dbReference type="ChEBI" id="CHEBI:13193"/>
        <dbReference type="ChEBI" id="CHEBI:15378"/>
        <dbReference type="ChEBI" id="CHEBI:17499"/>
        <dbReference type="ChEBI" id="CHEBI:29950"/>
        <dbReference type="ChEBI" id="CHEBI:30616"/>
        <dbReference type="ChEBI" id="CHEBI:33019"/>
        <dbReference type="ChEBI" id="CHEBI:61963"/>
        <dbReference type="ChEBI" id="CHEBI:65315"/>
        <dbReference type="ChEBI" id="CHEBI:87170"/>
        <dbReference type="ChEBI" id="CHEBI:456215"/>
        <dbReference type="EC" id="2.8.1.13"/>
    </reaction>
</comment>
<evidence type="ECO:0000256" key="9">
    <source>
        <dbReference type="ARBA" id="ARBA00051542"/>
    </source>
</evidence>
<feature type="site" description="Interaction with tRNA" evidence="11">
    <location>
        <position position="322"/>
    </location>
</feature>
<dbReference type="Gene3D" id="3.40.50.620">
    <property type="entry name" value="HUPs"/>
    <property type="match status" value="1"/>
</dbReference>
<keyword evidence="5 11" id="KW-0547">Nucleotide-binding</keyword>
<dbReference type="PANTHER" id="PTHR11933:SF5">
    <property type="entry name" value="MITOCHONDRIAL TRNA-SPECIFIC 2-THIOURIDYLASE 1"/>
    <property type="match status" value="1"/>
</dbReference>
<evidence type="ECO:0000256" key="6">
    <source>
        <dbReference type="ARBA" id="ARBA00022840"/>
    </source>
</evidence>
<dbReference type="InterPro" id="IPR046884">
    <property type="entry name" value="MnmA-like_central"/>
</dbReference>
<evidence type="ECO:0000256" key="5">
    <source>
        <dbReference type="ARBA" id="ARBA00022741"/>
    </source>
</evidence>
<keyword evidence="15" id="KW-1185">Reference proteome</keyword>
<feature type="binding site" evidence="11">
    <location>
        <position position="111"/>
    </location>
    <ligand>
        <name>ATP</name>
        <dbReference type="ChEBI" id="CHEBI:30616"/>
    </ligand>
</feature>
<accession>A0A3D8P575</accession>
<keyword evidence="3 11" id="KW-0808">Transferase</keyword>
<evidence type="ECO:0000259" key="12">
    <source>
        <dbReference type="Pfam" id="PF20258"/>
    </source>
</evidence>
<dbReference type="Gene3D" id="2.30.30.280">
    <property type="entry name" value="Adenine nucleotide alpha hydrolases-like domains"/>
    <property type="match status" value="1"/>
</dbReference>
<dbReference type="EC" id="2.8.1.13" evidence="11"/>
<comment type="caution">
    <text evidence="11">Lacks conserved residue(s) required for the propagation of feature annotation.</text>
</comment>
<comment type="function">
    <text evidence="10 11">Catalyzes the 2-thiolation of uridine at the wobble position (U34) of tRNA, leading to the formation of s(2)U34.</text>
</comment>
<keyword evidence="7 11" id="KW-0694">RNA-binding</keyword>
<evidence type="ECO:0000256" key="4">
    <source>
        <dbReference type="ARBA" id="ARBA00022694"/>
    </source>
</evidence>
<protein>
    <recommendedName>
        <fullName evidence="11">tRNA-specific 2-thiouridylase MnmA</fullName>
        <ecNumber evidence="11">2.8.1.13</ecNumber>
    </recommendedName>
</protein>
<feature type="domain" description="tRNA-specific 2-thiouridylase MnmA-like central" evidence="13">
    <location>
        <begin position="201"/>
        <end position="255"/>
    </location>
</feature>
<evidence type="ECO:0000313" key="15">
    <source>
        <dbReference type="Proteomes" id="UP000256329"/>
    </source>
</evidence>
<reference evidence="14 15" key="1">
    <citation type="submission" date="2018-08" db="EMBL/GenBank/DDBJ databases">
        <title>Form III RuBisCO-mediated autotrophy in Thermodesulfobium bacteria.</title>
        <authorList>
            <person name="Toshchakov S.V."/>
            <person name="Kublanov I.V."/>
            <person name="Frolov E."/>
            <person name="Bonch-Osmolovskaya E.A."/>
            <person name="Tourova T.P."/>
            <person name="Chernych N.A."/>
            <person name="Lebedinsky A.V."/>
        </authorList>
    </citation>
    <scope>NUCLEOTIDE SEQUENCE [LARGE SCALE GENOMIC DNA]</scope>
    <source>
        <strain evidence="14 15">SR</strain>
    </source>
</reference>
<dbReference type="AlphaFoldDB" id="A0A3D8P575"/>
<feature type="site" description="Interaction with tRNA" evidence="11">
    <location>
        <position position="112"/>
    </location>
</feature>
<keyword evidence="1 11" id="KW-0963">Cytoplasm</keyword>
<evidence type="ECO:0000256" key="3">
    <source>
        <dbReference type="ARBA" id="ARBA00022679"/>
    </source>
</evidence>
<name>A0A3D8P575_9THEO</name>
<dbReference type="InterPro" id="IPR046885">
    <property type="entry name" value="MnmA-like_C"/>
</dbReference>
<dbReference type="EMBL" id="QSLN01000002">
    <property type="protein sequence ID" value="RDV84364.1"/>
    <property type="molecule type" value="Genomic_DNA"/>
</dbReference>
<dbReference type="PANTHER" id="PTHR11933">
    <property type="entry name" value="TRNA 5-METHYLAMINOMETHYL-2-THIOURIDYLATE -METHYLTRANSFERASE"/>
    <property type="match status" value="1"/>
</dbReference>
<dbReference type="OrthoDB" id="9800696at2"/>
<dbReference type="Pfam" id="PF20258">
    <property type="entry name" value="tRNA_Me_trans_C"/>
    <property type="match status" value="1"/>
</dbReference>
<keyword evidence="2 11" id="KW-0820">tRNA-binding</keyword>
<dbReference type="GO" id="GO:0005524">
    <property type="term" value="F:ATP binding"/>
    <property type="evidence" value="ECO:0007669"/>
    <property type="project" value="UniProtKB-KW"/>
</dbReference>
<evidence type="ECO:0000313" key="14">
    <source>
        <dbReference type="EMBL" id="RDV84364.1"/>
    </source>
</evidence>
<dbReference type="InterPro" id="IPR004506">
    <property type="entry name" value="MnmA-like"/>
</dbReference>
<evidence type="ECO:0000256" key="1">
    <source>
        <dbReference type="ARBA" id="ARBA00022490"/>
    </source>
</evidence>
<dbReference type="GO" id="GO:0002143">
    <property type="term" value="P:tRNA wobble position uridine thiolation"/>
    <property type="evidence" value="ECO:0007669"/>
    <property type="project" value="TreeGrafter"/>
</dbReference>
<proteinExistence type="inferred from homology"/>
<feature type="active site" description="Nucleophile" evidence="11">
    <location>
        <position position="87"/>
    </location>
</feature>
<dbReference type="NCBIfam" id="NF001138">
    <property type="entry name" value="PRK00143.1"/>
    <property type="match status" value="1"/>
</dbReference>
<dbReference type="GO" id="GO:0005737">
    <property type="term" value="C:cytoplasm"/>
    <property type="evidence" value="ECO:0007669"/>
    <property type="project" value="UniProtKB-SubCell"/>
</dbReference>
<comment type="similarity">
    <text evidence="11">Belongs to the MnmA/TRMU family.</text>
</comment>
<dbReference type="CDD" id="cd01998">
    <property type="entry name" value="MnmA_TRMU-like"/>
    <property type="match status" value="1"/>
</dbReference>
<dbReference type="GO" id="GO:0000049">
    <property type="term" value="F:tRNA binding"/>
    <property type="evidence" value="ECO:0007669"/>
    <property type="project" value="UniProtKB-KW"/>
</dbReference>
<sequence length="345" mass="38511">MTRVAVALSGGVDSAAAAYLLLRSGHEVFGVTMLVTGEEGKRAAEVAEKLGIPHFVFDLRREFVQEVVKPFVEAYLAGLTPNPCVWCNRKLKFGLLLEEALKLGADFLATGHYARVWFDLDRKRYLLARGRDRRKDQSYFLYPLSQRQLARVLFPLGERTKAESLALVKELGLSLREESQDICFLKGGDYRELVKAMAQEKVKPGPILDPQGKRIGTHRGLAFYTVGQRRGLRYAWGKPYYVLALDPRRNALIVGPEEMLYRPFCRVEEVNFILFERPTGPFAAAVQVRYTSPPVPATVLPEGDRVAKVEFASPQRAVTPGQAAVFYQEDLVVGGGTIAPYESDG</sequence>
<feature type="region of interest" description="Interaction with tRNA" evidence="11">
    <location>
        <begin position="135"/>
        <end position="137"/>
    </location>
</feature>
<evidence type="ECO:0000256" key="7">
    <source>
        <dbReference type="ARBA" id="ARBA00022884"/>
    </source>
</evidence>
<dbReference type="Gene3D" id="2.40.30.10">
    <property type="entry name" value="Translation factors"/>
    <property type="match status" value="1"/>
</dbReference>
<dbReference type="HAMAP" id="MF_00144">
    <property type="entry name" value="tRNA_thiouridyl_MnmA"/>
    <property type="match status" value="1"/>
</dbReference>
<feature type="active site" description="Cysteine persulfide intermediate" evidence="11">
    <location>
        <position position="183"/>
    </location>
</feature>
<gene>
    <name evidence="11" type="primary">mnmA</name>
    <name evidence="14" type="ORF">DXX99_02985</name>
</gene>
<dbReference type="Pfam" id="PF20259">
    <property type="entry name" value="tRNA_Me_trans_M"/>
    <property type="match status" value="1"/>
</dbReference>
<dbReference type="Pfam" id="PF03054">
    <property type="entry name" value="tRNA_Me_trans"/>
    <property type="match status" value="1"/>
</dbReference>
<dbReference type="NCBIfam" id="TIGR00420">
    <property type="entry name" value="trmU"/>
    <property type="match status" value="1"/>
</dbReference>
<dbReference type="Proteomes" id="UP000256329">
    <property type="component" value="Unassembled WGS sequence"/>
</dbReference>
<comment type="subcellular location">
    <subcellularLocation>
        <location evidence="11">Cytoplasm</location>
    </subcellularLocation>
</comment>
<keyword evidence="6 11" id="KW-0067">ATP-binding</keyword>
<evidence type="ECO:0000256" key="2">
    <source>
        <dbReference type="ARBA" id="ARBA00022555"/>
    </source>
</evidence>
<feature type="region of interest" description="Interaction with tRNA" evidence="11">
    <location>
        <begin position="289"/>
        <end position="290"/>
    </location>
</feature>